<sequence length="100" mass="10713">MAGMTVTPAPMAVTDMGNGGNNAVTASYVNSFRISAVADRLAMHVRATPKSNAFEFFNLCLSLARGIDYSVANQEVPGGVQYLPRLLKQVTSIIRYGCQV</sequence>
<dbReference type="EMBL" id="CAUOFW020002881">
    <property type="protein sequence ID" value="CAK9156572.1"/>
    <property type="molecule type" value="Genomic_DNA"/>
</dbReference>
<gene>
    <name evidence="1" type="ORF">ILEXP_LOCUS25119</name>
    <name evidence="2" type="ORF">ILEXP_LOCUS50772</name>
</gene>
<dbReference type="AlphaFoldDB" id="A0ABC8SI44"/>
<evidence type="ECO:0000313" key="3">
    <source>
        <dbReference type="Proteomes" id="UP001642360"/>
    </source>
</evidence>
<evidence type="ECO:0000313" key="2">
    <source>
        <dbReference type="EMBL" id="CAK9180744.1"/>
    </source>
</evidence>
<comment type="caution">
    <text evidence="1">The sequence shown here is derived from an EMBL/GenBank/DDBJ whole genome shotgun (WGS) entry which is preliminary data.</text>
</comment>
<dbReference type="Proteomes" id="UP001642360">
    <property type="component" value="Unassembled WGS sequence"/>
</dbReference>
<evidence type="ECO:0000313" key="1">
    <source>
        <dbReference type="EMBL" id="CAK9156572.1"/>
    </source>
</evidence>
<reference evidence="1 3" key="1">
    <citation type="submission" date="2024-02" db="EMBL/GenBank/DDBJ databases">
        <authorList>
            <person name="Vignale AGUSTIN F."/>
            <person name="Sosa J E."/>
            <person name="Modenutti C."/>
        </authorList>
    </citation>
    <scope>NUCLEOTIDE SEQUENCE [LARGE SCALE GENOMIC DNA]</scope>
</reference>
<dbReference type="EMBL" id="CAUOFW020007835">
    <property type="protein sequence ID" value="CAK9180744.1"/>
    <property type="molecule type" value="Genomic_DNA"/>
</dbReference>
<proteinExistence type="predicted"/>
<name>A0ABC8SI44_9AQUA</name>
<accession>A0ABC8SI44</accession>
<keyword evidence="3" id="KW-1185">Reference proteome</keyword>
<organism evidence="1 3">
    <name type="scientific">Ilex paraguariensis</name>
    <name type="common">yerba mate</name>
    <dbReference type="NCBI Taxonomy" id="185542"/>
    <lineage>
        <taxon>Eukaryota</taxon>
        <taxon>Viridiplantae</taxon>
        <taxon>Streptophyta</taxon>
        <taxon>Embryophyta</taxon>
        <taxon>Tracheophyta</taxon>
        <taxon>Spermatophyta</taxon>
        <taxon>Magnoliopsida</taxon>
        <taxon>eudicotyledons</taxon>
        <taxon>Gunneridae</taxon>
        <taxon>Pentapetalae</taxon>
        <taxon>asterids</taxon>
        <taxon>campanulids</taxon>
        <taxon>Aquifoliales</taxon>
        <taxon>Aquifoliaceae</taxon>
        <taxon>Ilex</taxon>
    </lineage>
</organism>
<protein>
    <submittedName>
        <fullName evidence="1">Uncharacterized protein</fullName>
    </submittedName>
</protein>